<protein>
    <submittedName>
        <fullName evidence="2">Uncharacterized protein</fullName>
    </submittedName>
</protein>
<evidence type="ECO:0000256" key="1">
    <source>
        <dbReference type="SAM" id="MobiDB-lite"/>
    </source>
</evidence>
<evidence type="ECO:0000313" key="2">
    <source>
        <dbReference type="EMBL" id="NIH57918.1"/>
    </source>
</evidence>
<evidence type="ECO:0000313" key="3">
    <source>
        <dbReference type="Proteomes" id="UP000749311"/>
    </source>
</evidence>
<dbReference type="Proteomes" id="UP000749311">
    <property type="component" value="Unassembled WGS sequence"/>
</dbReference>
<sequence>MGFEFPPELDPVEVLEENLAAGWEYPTRVLIQAPMGEVSWLPRSIGRLEPVDEYRCRLVGSTSDPGWYAELLAELPVTFRVEDVPELTRHPAATRLGRRLAQLAPQSRRTRPHHPLLHRRTHR</sequence>
<comment type="caution">
    <text evidence="2">The sequence shown here is derived from an EMBL/GenBank/DDBJ whole genome shotgun (WGS) entry which is preliminary data.</text>
</comment>
<dbReference type="RefSeq" id="WP_167168413.1">
    <property type="nucleotide sequence ID" value="NZ_BAAAOO010000007.1"/>
</dbReference>
<feature type="region of interest" description="Disordered" evidence="1">
    <location>
        <begin position="95"/>
        <end position="123"/>
    </location>
</feature>
<dbReference type="EMBL" id="JAAMOZ010000001">
    <property type="protein sequence ID" value="NIH57918.1"/>
    <property type="molecule type" value="Genomic_DNA"/>
</dbReference>
<gene>
    <name evidence="2" type="ORF">FB473_002563</name>
</gene>
<name>A0ABX0SHN9_9ACTN</name>
<feature type="compositionally biased region" description="Basic residues" evidence="1">
    <location>
        <begin position="108"/>
        <end position="123"/>
    </location>
</feature>
<organism evidence="2 3">
    <name type="scientific">Brooklawnia cerclae</name>
    <dbReference type="NCBI Taxonomy" id="349934"/>
    <lineage>
        <taxon>Bacteria</taxon>
        <taxon>Bacillati</taxon>
        <taxon>Actinomycetota</taxon>
        <taxon>Actinomycetes</taxon>
        <taxon>Propionibacteriales</taxon>
        <taxon>Propionibacteriaceae</taxon>
        <taxon>Brooklawnia</taxon>
    </lineage>
</organism>
<keyword evidence="3" id="KW-1185">Reference proteome</keyword>
<proteinExistence type="predicted"/>
<reference evidence="2 3" key="1">
    <citation type="submission" date="2020-02" db="EMBL/GenBank/DDBJ databases">
        <title>Sequencing the genomes of 1000 actinobacteria strains.</title>
        <authorList>
            <person name="Klenk H.-P."/>
        </authorList>
    </citation>
    <scope>NUCLEOTIDE SEQUENCE [LARGE SCALE GENOMIC DNA]</scope>
    <source>
        <strain evidence="2 3">DSM 19609</strain>
    </source>
</reference>
<accession>A0ABX0SHN9</accession>